<feature type="region of interest" description="Disordered" evidence="1">
    <location>
        <begin position="81"/>
        <end position="106"/>
    </location>
</feature>
<evidence type="ECO:0000313" key="2">
    <source>
        <dbReference type="EMBL" id="KAI9257377.1"/>
    </source>
</evidence>
<accession>A0AAD5K9M8</accession>
<comment type="caution">
    <text evidence="2">The sequence shown here is derived from an EMBL/GenBank/DDBJ whole genome shotgun (WGS) entry which is preliminary data.</text>
</comment>
<dbReference type="AlphaFoldDB" id="A0AAD5K9M8"/>
<feature type="compositionally biased region" description="Acidic residues" evidence="1">
    <location>
        <begin position="230"/>
        <end position="242"/>
    </location>
</feature>
<reference evidence="2" key="1">
    <citation type="journal article" date="2022" name="IScience">
        <title>Evolution of zygomycete secretomes and the origins of terrestrial fungal ecologies.</title>
        <authorList>
            <person name="Chang Y."/>
            <person name="Wang Y."/>
            <person name="Mondo S."/>
            <person name="Ahrendt S."/>
            <person name="Andreopoulos W."/>
            <person name="Barry K."/>
            <person name="Beard J."/>
            <person name="Benny G.L."/>
            <person name="Blankenship S."/>
            <person name="Bonito G."/>
            <person name="Cuomo C."/>
            <person name="Desiro A."/>
            <person name="Gervers K.A."/>
            <person name="Hundley H."/>
            <person name="Kuo A."/>
            <person name="LaButti K."/>
            <person name="Lang B.F."/>
            <person name="Lipzen A."/>
            <person name="O'Donnell K."/>
            <person name="Pangilinan J."/>
            <person name="Reynolds N."/>
            <person name="Sandor L."/>
            <person name="Smith M.E."/>
            <person name="Tsang A."/>
            <person name="Grigoriev I.V."/>
            <person name="Stajich J.E."/>
            <person name="Spatafora J.W."/>
        </authorList>
    </citation>
    <scope>NUCLEOTIDE SEQUENCE</scope>
    <source>
        <strain evidence="2">RSA 2281</strain>
    </source>
</reference>
<proteinExistence type="predicted"/>
<organism evidence="2 3">
    <name type="scientific">Phascolomyces articulosus</name>
    <dbReference type="NCBI Taxonomy" id="60185"/>
    <lineage>
        <taxon>Eukaryota</taxon>
        <taxon>Fungi</taxon>
        <taxon>Fungi incertae sedis</taxon>
        <taxon>Mucoromycota</taxon>
        <taxon>Mucoromycotina</taxon>
        <taxon>Mucoromycetes</taxon>
        <taxon>Mucorales</taxon>
        <taxon>Lichtheimiaceae</taxon>
        <taxon>Phascolomyces</taxon>
    </lineage>
</organism>
<feature type="compositionally biased region" description="Polar residues" evidence="1">
    <location>
        <begin position="245"/>
        <end position="260"/>
    </location>
</feature>
<evidence type="ECO:0000256" key="1">
    <source>
        <dbReference type="SAM" id="MobiDB-lite"/>
    </source>
</evidence>
<protein>
    <submittedName>
        <fullName evidence="2">Uncharacterized protein</fullName>
    </submittedName>
</protein>
<sequence>MLRRTLEKNNESDDEDEDESQHKEETRPMIFAGQRVMGGGMPPRWYDLFLSLLSQAAIECYMCDGQAGLESIFEIFSYGDVEDEDEPEEADDEDENDDEEQQDDEWGVRAADHHLLFPKTRTMYLFKTQVREREKEFLFVEGNDLKTHFEKLAQRYPLEQFEKSMGEFIQMILSTTDTPALDKYDNPSSSTHSSPELSSSVHASEISAGTSLPPVYKYPGDGSLLMPEIPDADDVEEPEEPELVSSYNSNKRRASVSNAPESKRSR</sequence>
<name>A0AAD5K9M8_9FUNG</name>
<gene>
    <name evidence="2" type="ORF">BDA99DRAFT_516282</name>
</gene>
<reference evidence="2" key="2">
    <citation type="submission" date="2023-02" db="EMBL/GenBank/DDBJ databases">
        <authorList>
            <consortium name="DOE Joint Genome Institute"/>
            <person name="Mondo S.J."/>
            <person name="Chang Y."/>
            <person name="Wang Y."/>
            <person name="Ahrendt S."/>
            <person name="Andreopoulos W."/>
            <person name="Barry K."/>
            <person name="Beard J."/>
            <person name="Benny G.L."/>
            <person name="Blankenship S."/>
            <person name="Bonito G."/>
            <person name="Cuomo C."/>
            <person name="Desiro A."/>
            <person name="Gervers K.A."/>
            <person name="Hundley H."/>
            <person name="Kuo A."/>
            <person name="LaButti K."/>
            <person name="Lang B.F."/>
            <person name="Lipzen A."/>
            <person name="O'Donnell K."/>
            <person name="Pangilinan J."/>
            <person name="Reynolds N."/>
            <person name="Sandor L."/>
            <person name="Smith M.W."/>
            <person name="Tsang A."/>
            <person name="Grigoriev I.V."/>
            <person name="Stajich J.E."/>
            <person name="Spatafora J.W."/>
        </authorList>
    </citation>
    <scope>NUCLEOTIDE SEQUENCE</scope>
    <source>
        <strain evidence="2">RSA 2281</strain>
    </source>
</reference>
<feature type="region of interest" description="Disordered" evidence="1">
    <location>
        <begin position="180"/>
        <end position="266"/>
    </location>
</feature>
<feature type="compositionally biased region" description="Basic and acidic residues" evidence="1">
    <location>
        <begin position="1"/>
        <end position="11"/>
    </location>
</feature>
<feature type="compositionally biased region" description="Acidic residues" evidence="1">
    <location>
        <begin position="81"/>
        <end position="105"/>
    </location>
</feature>
<dbReference type="Proteomes" id="UP001209540">
    <property type="component" value="Unassembled WGS sequence"/>
</dbReference>
<evidence type="ECO:0000313" key="3">
    <source>
        <dbReference type="Proteomes" id="UP001209540"/>
    </source>
</evidence>
<feature type="compositionally biased region" description="Low complexity" evidence="1">
    <location>
        <begin position="188"/>
        <end position="204"/>
    </location>
</feature>
<keyword evidence="3" id="KW-1185">Reference proteome</keyword>
<dbReference type="EMBL" id="JAIXMP010000020">
    <property type="protein sequence ID" value="KAI9257377.1"/>
    <property type="molecule type" value="Genomic_DNA"/>
</dbReference>
<feature type="region of interest" description="Disordered" evidence="1">
    <location>
        <begin position="1"/>
        <end position="29"/>
    </location>
</feature>